<dbReference type="Gene3D" id="1.10.10.60">
    <property type="entry name" value="Homeodomain-like"/>
    <property type="match status" value="1"/>
</dbReference>
<dbReference type="SMART" id="SM00342">
    <property type="entry name" value="HTH_ARAC"/>
    <property type="match status" value="1"/>
</dbReference>
<sequence length="313" mass="34921">MQKAGLTLALLEDRDARIGARNQITLLNLVASAVGDELLGFHLAEGFDLREIGLFYYVLASSATLGQALTRTVRYSGVTNEGIKVQCRKASDLCVHVSYVGVPRHSDRHQMEFWATALVRVCRHLTGTHLRPTRVKFFHPRCGSSDEQDAFFGCKVAFGAERDEITFVRDASALPFVSADHYLNELLIRYCEEILARRPARATPMRALVENAIAPVLPHGRAQMSNIAETFGMSRRTLARRLAEEGVSFTEILEDMRRDLALRYLEDPTLSISQIAWLLGFQEISAFTSAFKRWTGVTPTQKRTRSSAMAGAA</sequence>
<organism evidence="5">
    <name type="scientific">Microvirga ossetica</name>
    <dbReference type="NCBI Taxonomy" id="1882682"/>
    <lineage>
        <taxon>Bacteria</taxon>
        <taxon>Pseudomonadati</taxon>
        <taxon>Pseudomonadota</taxon>
        <taxon>Alphaproteobacteria</taxon>
        <taxon>Hyphomicrobiales</taxon>
        <taxon>Methylobacteriaceae</taxon>
        <taxon>Microvirga</taxon>
    </lineage>
</organism>
<dbReference type="EMBL" id="CP016616">
    <property type="protein sequence ID" value="ANY81620.1"/>
    <property type="molecule type" value="Genomic_DNA"/>
</dbReference>
<name>A0A1B2ENU6_9HYPH</name>
<dbReference type="GO" id="GO:0000976">
    <property type="term" value="F:transcription cis-regulatory region binding"/>
    <property type="evidence" value="ECO:0007669"/>
    <property type="project" value="TreeGrafter"/>
</dbReference>
<evidence type="ECO:0000313" key="5">
    <source>
        <dbReference type="EMBL" id="ANY81620.1"/>
    </source>
</evidence>
<dbReference type="PANTHER" id="PTHR47894:SF4">
    <property type="entry name" value="HTH-TYPE TRANSCRIPTIONAL REGULATOR GADX"/>
    <property type="match status" value="1"/>
</dbReference>
<dbReference type="InterPro" id="IPR032687">
    <property type="entry name" value="AraC-type_N"/>
</dbReference>
<dbReference type="PANTHER" id="PTHR47894">
    <property type="entry name" value="HTH-TYPE TRANSCRIPTIONAL REGULATOR GADX"/>
    <property type="match status" value="1"/>
</dbReference>
<gene>
    <name evidence="5" type="ORF">BB934_06315</name>
</gene>
<keyword evidence="1" id="KW-0805">Transcription regulation</keyword>
<dbReference type="AlphaFoldDB" id="A0A1B2ENU6"/>
<dbReference type="KEGG" id="moc:BB934_06315"/>
<dbReference type="Pfam" id="PF12625">
    <property type="entry name" value="Arabinose_bd"/>
    <property type="match status" value="1"/>
</dbReference>
<proteinExistence type="predicted"/>
<dbReference type="Pfam" id="PF12833">
    <property type="entry name" value="HTH_18"/>
    <property type="match status" value="1"/>
</dbReference>
<evidence type="ECO:0000256" key="2">
    <source>
        <dbReference type="ARBA" id="ARBA00023125"/>
    </source>
</evidence>
<dbReference type="GO" id="GO:0003700">
    <property type="term" value="F:DNA-binding transcription factor activity"/>
    <property type="evidence" value="ECO:0007669"/>
    <property type="project" value="InterPro"/>
</dbReference>
<dbReference type="PROSITE" id="PS01124">
    <property type="entry name" value="HTH_ARAC_FAMILY_2"/>
    <property type="match status" value="1"/>
</dbReference>
<dbReference type="InterPro" id="IPR009057">
    <property type="entry name" value="Homeodomain-like_sf"/>
</dbReference>
<keyword evidence="3" id="KW-0804">Transcription</keyword>
<dbReference type="SUPFAM" id="SSF46689">
    <property type="entry name" value="Homeodomain-like"/>
    <property type="match status" value="1"/>
</dbReference>
<dbReference type="InterPro" id="IPR020449">
    <property type="entry name" value="Tscrpt_reg_AraC-type_HTH"/>
</dbReference>
<accession>A0A1B2ENU6</accession>
<evidence type="ECO:0000259" key="4">
    <source>
        <dbReference type="PROSITE" id="PS01124"/>
    </source>
</evidence>
<evidence type="ECO:0000256" key="1">
    <source>
        <dbReference type="ARBA" id="ARBA00023015"/>
    </source>
</evidence>
<keyword evidence="2" id="KW-0238">DNA-binding</keyword>
<evidence type="ECO:0000256" key="3">
    <source>
        <dbReference type="ARBA" id="ARBA00023163"/>
    </source>
</evidence>
<dbReference type="PRINTS" id="PR00032">
    <property type="entry name" value="HTHARAC"/>
</dbReference>
<dbReference type="GO" id="GO:0005829">
    <property type="term" value="C:cytosol"/>
    <property type="evidence" value="ECO:0007669"/>
    <property type="project" value="TreeGrafter"/>
</dbReference>
<dbReference type="InterPro" id="IPR018060">
    <property type="entry name" value="HTH_AraC"/>
</dbReference>
<protein>
    <submittedName>
        <fullName evidence="5">Transcriptional regulator</fullName>
    </submittedName>
</protein>
<feature type="domain" description="HTH araC/xylS-type" evidence="4">
    <location>
        <begin position="203"/>
        <end position="305"/>
    </location>
</feature>
<reference evidence="5" key="1">
    <citation type="submission" date="2016-07" db="EMBL/GenBank/DDBJ databases">
        <title>Microvirga ossetica sp. nov. a new species of rhizobia isolated from root nodules of the legume species Vicia alpestris Steven originated from North Ossetia region in the Caucasus.</title>
        <authorList>
            <person name="Safronova V.I."/>
            <person name="Kuznetsova I.G."/>
            <person name="Sazanova A.L."/>
            <person name="Belimov A."/>
            <person name="Andronov E."/>
            <person name="Osledkin Y.S."/>
            <person name="Onishchuk O.P."/>
            <person name="Kurchak O.N."/>
            <person name="Shaposhnikov A.I."/>
            <person name="Willems A."/>
            <person name="Tikhonovich I.A."/>
        </authorList>
    </citation>
    <scope>NUCLEOTIDE SEQUENCE [LARGE SCALE GENOMIC DNA]</scope>
    <source>
        <strain evidence="5">V5/3M</strain>
    </source>
</reference>